<protein>
    <submittedName>
        <fullName evidence="1">Heavy metal-associated isoprenylated plant protein 2</fullName>
    </submittedName>
</protein>
<keyword evidence="2" id="KW-1185">Reference proteome</keyword>
<reference evidence="1 2" key="1">
    <citation type="journal article" date="2022" name="Plant J.">
        <title>Chromosome-level genome of Camellia lanceoleosa provides a valuable resource for understanding genome evolution and self-incompatibility.</title>
        <authorList>
            <person name="Gong W."/>
            <person name="Xiao S."/>
            <person name="Wang L."/>
            <person name="Liao Z."/>
            <person name="Chang Y."/>
            <person name="Mo W."/>
            <person name="Hu G."/>
            <person name="Li W."/>
            <person name="Zhao G."/>
            <person name="Zhu H."/>
            <person name="Hu X."/>
            <person name="Ji K."/>
            <person name="Xiang X."/>
            <person name="Song Q."/>
            <person name="Yuan D."/>
            <person name="Jin S."/>
            <person name="Zhang L."/>
        </authorList>
    </citation>
    <scope>NUCLEOTIDE SEQUENCE [LARGE SCALE GENOMIC DNA]</scope>
    <source>
        <strain evidence="1">SQ_2022a</strain>
    </source>
</reference>
<organism evidence="1 2">
    <name type="scientific">Camellia lanceoleosa</name>
    <dbReference type="NCBI Taxonomy" id="1840588"/>
    <lineage>
        <taxon>Eukaryota</taxon>
        <taxon>Viridiplantae</taxon>
        <taxon>Streptophyta</taxon>
        <taxon>Embryophyta</taxon>
        <taxon>Tracheophyta</taxon>
        <taxon>Spermatophyta</taxon>
        <taxon>Magnoliopsida</taxon>
        <taxon>eudicotyledons</taxon>
        <taxon>Gunneridae</taxon>
        <taxon>Pentapetalae</taxon>
        <taxon>asterids</taxon>
        <taxon>Ericales</taxon>
        <taxon>Theaceae</taxon>
        <taxon>Camellia</taxon>
    </lineage>
</organism>
<accession>A0ACC0HTH1</accession>
<comment type="caution">
    <text evidence="1">The sequence shown here is derived from an EMBL/GenBank/DDBJ whole genome shotgun (WGS) entry which is preliminary data.</text>
</comment>
<sequence length="94" mass="10446">MEVKKIEVKVNIHCHKCKSNILKSSLNFKISVDSEKGILTVIGNVDLVLVATQVRKTRKVADLIGVGPPKTKEKRPDPPKFEPAKCIPDHCNEC</sequence>
<name>A0ACC0HTH1_9ERIC</name>
<evidence type="ECO:0000313" key="2">
    <source>
        <dbReference type="Proteomes" id="UP001060215"/>
    </source>
</evidence>
<proteinExistence type="predicted"/>
<evidence type="ECO:0000313" key="1">
    <source>
        <dbReference type="EMBL" id="KAI8016645.1"/>
    </source>
</evidence>
<dbReference type="EMBL" id="CM045761">
    <property type="protein sequence ID" value="KAI8016645.1"/>
    <property type="molecule type" value="Genomic_DNA"/>
</dbReference>
<gene>
    <name evidence="1" type="ORF">LOK49_LG05G03438</name>
</gene>
<dbReference type="Proteomes" id="UP001060215">
    <property type="component" value="Chromosome 4"/>
</dbReference>